<comment type="similarity">
    <text evidence="5">Belongs to the bacterial solute-binding protein 9 family.</text>
</comment>
<evidence type="ECO:0000256" key="3">
    <source>
        <dbReference type="ARBA" id="ARBA00022723"/>
    </source>
</evidence>
<sequence length="295" mass="32786">MTFAKLRKIFTGTALIGLVLLLLSACTQKPQKSSKISIMTTTNVYADIAQNVVGKYGTAQAIIKNANADPHDFEPTTNDAKALSNADIVVANGLGYDGWMNKLASSVDKEPVLVGEDLMNLKKGANPHIWFDLTMPTKYVNYLVRKLSKKDPRHASYYRDNGQKYLRKIAHIQKSASQIDGKNSKPVYVSEPVFDYALEAAHLKVADQEFEQAIQNNTDPSPATVRAMSEGIKQRKIAFFVANSQTSSSTVNSFIKLAKEQDIPVLYVRETIPSKTTYLEWMTENYQKLAAVAKK</sequence>
<feature type="chain" id="PRO_5046838431" evidence="6">
    <location>
        <begin position="26"/>
        <end position="295"/>
    </location>
</feature>
<feature type="signal peptide" evidence="6">
    <location>
        <begin position="1"/>
        <end position="25"/>
    </location>
</feature>
<dbReference type="Proteomes" id="UP000826550">
    <property type="component" value="Chromosome"/>
</dbReference>
<gene>
    <name evidence="7" type="ORF">GYM71_08975</name>
</gene>
<dbReference type="SUPFAM" id="SSF53807">
    <property type="entry name" value="Helical backbone' metal receptor"/>
    <property type="match status" value="1"/>
</dbReference>
<name>A0ABX8W6Y5_9LACO</name>
<dbReference type="PRINTS" id="PR00690">
    <property type="entry name" value="ADHESNFAMILY"/>
</dbReference>
<reference evidence="7 8" key="1">
    <citation type="submission" date="2020-01" db="EMBL/GenBank/DDBJ databases">
        <title>Vast differences in strain-level diversity in the gut microbiota of two closely related honey bee species.</title>
        <authorList>
            <person name="Ellegaard K.M."/>
            <person name="Suenami S."/>
            <person name="Miyazaki R."/>
            <person name="Engel P."/>
        </authorList>
    </citation>
    <scope>NUCLEOTIDE SEQUENCE [LARGE SCALE GENOMIC DNA]</scope>
    <source>
        <strain evidence="7 8">ESL0416</strain>
    </source>
</reference>
<keyword evidence="3" id="KW-0479">Metal-binding</keyword>
<dbReference type="PRINTS" id="PR00691">
    <property type="entry name" value="ADHESINB"/>
</dbReference>
<dbReference type="InterPro" id="IPR006129">
    <property type="entry name" value="AdhesinB"/>
</dbReference>
<evidence type="ECO:0000313" key="7">
    <source>
        <dbReference type="EMBL" id="QYN53541.1"/>
    </source>
</evidence>
<organism evidence="7 8">
    <name type="scientific">Lactobacillus panisapium</name>
    <dbReference type="NCBI Taxonomy" id="2012495"/>
    <lineage>
        <taxon>Bacteria</taxon>
        <taxon>Bacillati</taxon>
        <taxon>Bacillota</taxon>
        <taxon>Bacilli</taxon>
        <taxon>Lactobacillales</taxon>
        <taxon>Lactobacillaceae</taxon>
        <taxon>Lactobacillus</taxon>
    </lineage>
</organism>
<dbReference type="PROSITE" id="PS51257">
    <property type="entry name" value="PROKAR_LIPOPROTEIN"/>
    <property type="match status" value="1"/>
</dbReference>
<accession>A0ABX8W6Y5</accession>
<evidence type="ECO:0000256" key="1">
    <source>
        <dbReference type="ARBA" id="ARBA00004196"/>
    </source>
</evidence>
<evidence type="ECO:0000256" key="2">
    <source>
        <dbReference type="ARBA" id="ARBA00022448"/>
    </source>
</evidence>
<dbReference type="InterPro" id="IPR006128">
    <property type="entry name" value="Lipoprotein_PsaA-like"/>
</dbReference>
<dbReference type="PANTHER" id="PTHR42953:SF1">
    <property type="entry name" value="METAL-BINDING PROTEIN HI_0362-RELATED"/>
    <property type="match status" value="1"/>
</dbReference>
<dbReference type="PANTHER" id="PTHR42953">
    <property type="entry name" value="HIGH-AFFINITY ZINC UPTAKE SYSTEM PROTEIN ZNUA-RELATED"/>
    <property type="match status" value="1"/>
</dbReference>
<dbReference type="InterPro" id="IPR006127">
    <property type="entry name" value="ZnuA-like"/>
</dbReference>
<evidence type="ECO:0000256" key="6">
    <source>
        <dbReference type="SAM" id="SignalP"/>
    </source>
</evidence>
<evidence type="ECO:0000313" key="8">
    <source>
        <dbReference type="Proteomes" id="UP000826550"/>
    </source>
</evidence>
<keyword evidence="4 6" id="KW-0732">Signal</keyword>
<protein>
    <submittedName>
        <fullName evidence="7">Zinc ABC transporter solute-binding protein</fullName>
    </submittedName>
</protein>
<keyword evidence="8" id="KW-1185">Reference proteome</keyword>
<dbReference type="EMBL" id="CP048268">
    <property type="protein sequence ID" value="QYN53541.1"/>
    <property type="molecule type" value="Genomic_DNA"/>
</dbReference>
<dbReference type="InterPro" id="IPR050492">
    <property type="entry name" value="Bact_metal-bind_prot9"/>
</dbReference>
<evidence type="ECO:0000256" key="4">
    <source>
        <dbReference type="ARBA" id="ARBA00022729"/>
    </source>
</evidence>
<keyword evidence="2 5" id="KW-0813">Transport</keyword>
<proteinExistence type="inferred from homology"/>
<evidence type="ECO:0000256" key="5">
    <source>
        <dbReference type="RuleBase" id="RU003512"/>
    </source>
</evidence>
<dbReference type="Pfam" id="PF01297">
    <property type="entry name" value="ZnuA"/>
    <property type="match status" value="1"/>
</dbReference>
<comment type="subcellular location">
    <subcellularLocation>
        <location evidence="1">Cell envelope</location>
    </subcellularLocation>
</comment>
<dbReference type="Gene3D" id="3.40.50.1980">
    <property type="entry name" value="Nitrogenase molybdenum iron protein domain"/>
    <property type="match status" value="2"/>
</dbReference>
<dbReference type="RefSeq" id="WP_220220207.1">
    <property type="nucleotide sequence ID" value="NZ_CP048268.1"/>
</dbReference>